<protein>
    <recommendedName>
        <fullName evidence="1">Plasmid pRiA4b Orf3-like domain-containing protein</fullName>
    </recommendedName>
</protein>
<dbReference type="Pfam" id="PF07929">
    <property type="entry name" value="PRiA4_ORF3"/>
    <property type="match status" value="1"/>
</dbReference>
<dbReference type="KEGG" id="tfl:RPIT_12880"/>
<sequence>MREMAQDGDRQRQIDELADQIIAESGGIDGLLVRLGAHPGMALPTQRQPTLLPPRAERVAYVLRIELEYIEPPIWRQVVVPSDLTLDALHDVLQAAMGWTDSHLHAFRMGPGELEHNIAPFVTQFDIEEGDDGTPEVDVRLDEVLGSLGDRLSYEYDFGDGWEHRIILESIQAEPFTEVRCLAGERACPPEDVGGVPGYERLLDVLAGRAHDVDPAWAQTLRDWAPPGFDPECFDVNEANEALDGIEWPTMEGWRSEVLGLIVRLSVEQPTLVRKLAVAVDRREPISDEQVEEVVADLRLLLERVGSDGIKLTQAGYLPPKVVKELFAGLRPEVLQRYPFQPTTEINTPPVLNLREAAMGVGLVRKYKGVLVLTPKGRTAIEAPEKLWRAVVDGIPVGKRQYEVDAGLIELLGVAGGLDVWRDRETLGDMFAAAGWRSDAPMEWAYRDAASGTRRLLSILGGGATVAAAIIRGS</sequence>
<dbReference type="SUPFAM" id="SSF159941">
    <property type="entry name" value="MM3350-like"/>
    <property type="match status" value="1"/>
</dbReference>
<organism evidence="2 3">
    <name type="scientific">Tessaracoccus flavus</name>
    <dbReference type="NCBI Taxonomy" id="1610493"/>
    <lineage>
        <taxon>Bacteria</taxon>
        <taxon>Bacillati</taxon>
        <taxon>Actinomycetota</taxon>
        <taxon>Actinomycetes</taxon>
        <taxon>Propionibacteriales</taxon>
        <taxon>Propionibacteriaceae</taxon>
        <taxon>Tessaracoccus</taxon>
    </lineage>
</organism>
<reference evidence="2 3" key="1">
    <citation type="journal article" date="2016" name="Int. J. Syst. Evol. Microbiol.">
        <title>Tessaracoccus flavus sp. nov., isolated from the drainage system of a lindane-producing factory.</title>
        <authorList>
            <person name="Kumari R."/>
            <person name="Singh P."/>
            <person name="Schumann P."/>
            <person name="Lal R."/>
        </authorList>
    </citation>
    <scope>NUCLEOTIDE SEQUENCE [LARGE SCALE GENOMIC DNA]</scope>
    <source>
        <strain evidence="2 3">RP1T</strain>
    </source>
</reference>
<accession>A0A1Q2CHP7</accession>
<dbReference type="PANTHER" id="PTHR41878">
    <property type="entry name" value="LEXA REPRESSOR-RELATED"/>
    <property type="match status" value="1"/>
</dbReference>
<dbReference type="Gene3D" id="3.10.290.30">
    <property type="entry name" value="MM3350-like"/>
    <property type="match status" value="1"/>
</dbReference>
<dbReference type="InterPro" id="IPR012912">
    <property type="entry name" value="Plasmid_pRiA4b_Orf3-like"/>
</dbReference>
<evidence type="ECO:0000313" key="3">
    <source>
        <dbReference type="Proteomes" id="UP000188324"/>
    </source>
</evidence>
<dbReference type="EMBL" id="CP019605">
    <property type="protein sequence ID" value="AQP45590.1"/>
    <property type="molecule type" value="Genomic_DNA"/>
</dbReference>
<dbReference type="PANTHER" id="PTHR41878:SF1">
    <property type="entry name" value="TNPR PROTEIN"/>
    <property type="match status" value="1"/>
</dbReference>
<keyword evidence="3" id="KW-1185">Reference proteome</keyword>
<dbReference type="Proteomes" id="UP000188324">
    <property type="component" value="Chromosome"/>
</dbReference>
<proteinExistence type="predicted"/>
<gene>
    <name evidence="2" type="ORF">RPIT_12880</name>
</gene>
<name>A0A1Q2CHP7_9ACTN</name>
<evidence type="ECO:0000259" key="1">
    <source>
        <dbReference type="Pfam" id="PF07929"/>
    </source>
</evidence>
<dbReference type="InterPro" id="IPR024047">
    <property type="entry name" value="MM3350-like_sf"/>
</dbReference>
<evidence type="ECO:0000313" key="2">
    <source>
        <dbReference type="EMBL" id="AQP45590.1"/>
    </source>
</evidence>
<feature type="domain" description="Plasmid pRiA4b Orf3-like" evidence="1">
    <location>
        <begin position="60"/>
        <end position="238"/>
    </location>
</feature>
<dbReference type="STRING" id="1610493.RPIT_12880"/>
<dbReference type="AlphaFoldDB" id="A0A1Q2CHP7"/>